<protein>
    <recommendedName>
        <fullName evidence="1">sulfate adenylyltransferase</fullName>
        <ecNumber evidence="1">2.7.7.4</ecNumber>
    </recommendedName>
</protein>
<dbReference type="GO" id="GO:0004781">
    <property type="term" value="F:sulfate adenylyltransferase (ATP) activity"/>
    <property type="evidence" value="ECO:0007669"/>
    <property type="project" value="UniProtKB-EC"/>
</dbReference>
<evidence type="ECO:0000256" key="5">
    <source>
        <dbReference type="ARBA" id="ARBA00022840"/>
    </source>
</evidence>
<dbReference type="InterPro" id="IPR027417">
    <property type="entry name" value="P-loop_NTPase"/>
</dbReference>
<dbReference type="InterPro" id="IPR050100">
    <property type="entry name" value="TRAFAC_GTPase_members"/>
</dbReference>
<dbReference type="Proteomes" id="UP000199149">
    <property type="component" value="Unassembled WGS sequence"/>
</dbReference>
<evidence type="ECO:0000256" key="3">
    <source>
        <dbReference type="ARBA" id="ARBA00022695"/>
    </source>
</evidence>
<dbReference type="PANTHER" id="PTHR23115">
    <property type="entry name" value="TRANSLATION FACTOR"/>
    <property type="match status" value="1"/>
</dbReference>
<dbReference type="SUPFAM" id="SSF50447">
    <property type="entry name" value="Translation proteins"/>
    <property type="match status" value="1"/>
</dbReference>
<evidence type="ECO:0000259" key="7">
    <source>
        <dbReference type="PROSITE" id="PS51722"/>
    </source>
</evidence>
<evidence type="ECO:0000256" key="6">
    <source>
        <dbReference type="ARBA" id="ARBA00023134"/>
    </source>
</evidence>
<proteinExistence type="predicted"/>
<dbReference type="InterPro" id="IPR041757">
    <property type="entry name" value="CysN_GTP-bd"/>
</dbReference>
<dbReference type="InterPro" id="IPR011779">
    <property type="entry name" value="SO4_adenylTrfase_lsu"/>
</dbReference>
<evidence type="ECO:0000256" key="1">
    <source>
        <dbReference type="ARBA" id="ARBA00012391"/>
    </source>
</evidence>
<dbReference type="PROSITE" id="PS51722">
    <property type="entry name" value="G_TR_2"/>
    <property type="match status" value="1"/>
</dbReference>
<dbReference type="CDD" id="cd04166">
    <property type="entry name" value="CysN_ATPS"/>
    <property type="match status" value="1"/>
</dbReference>
<dbReference type="PRINTS" id="PR00315">
    <property type="entry name" value="ELONGATNFCT"/>
</dbReference>
<dbReference type="InterPro" id="IPR044139">
    <property type="entry name" value="CysN_NoDQ_III"/>
</dbReference>
<dbReference type="RefSeq" id="WP_092907854.1">
    <property type="nucleotide sequence ID" value="NZ_FOUZ01000006.1"/>
</dbReference>
<sequence length="412" mass="46266">MDTLKFITAGNVDDGKSTLIGRLLYDSHSIHTDQLGVLQKQSKNISKNSDIDLALVTDGLRAEREQGITIDVAYKYFATDKRKFIIADAPGHEQYTRNMVTGVSNSDLIIILIDARHGVTTQTKRHASIGSLIGLKKAIVAINKMDLEDYSEKIFTQIKNDFEALLLQLNYDEVHYVPISALVGDNIVSLSENTPWYKGQSILSLLETITIASQANLPARFQVQYVIRPQEETLHDYRGYAGLVLSGKYKVGDDITILPANIPTKIVRLERDLTDVNEVIAGENVVIHLADNIDISRGDSFILANDEVLQNNKFTSWICWLDQQNLQLGKPYILQHRFKSTRVKIKAITQRWDVNNWEFIAADQIGLNDIAQIEIQSNQPLVYDVFTDNNQTGNAILIDETTHNTVGALMIL</sequence>
<evidence type="ECO:0000256" key="2">
    <source>
        <dbReference type="ARBA" id="ARBA00022679"/>
    </source>
</evidence>
<dbReference type="SUPFAM" id="SSF52540">
    <property type="entry name" value="P-loop containing nucleoside triphosphate hydrolases"/>
    <property type="match status" value="1"/>
</dbReference>
<keyword evidence="9" id="KW-1185">Reference proteome</keyword>
<name>A0A1I4VZ87_9FLAO</name>
<evidence type="ECO:0000313" key="9">
    <source>
        <dbReference type="Proteomes" id="UP000199149"/>
    </source>
</evidence>
<dbReference type="PROSITE" id="PS00301">
    <property type="entry name" value="G_TR_1"/>
    <property type="match status" value="1"/>
</dbReference>
<dbReference type="NCBIfam" id="TIGR02034">
    <property type="entry name" value="CysN"/>
    <property type="match status" value="1"/>
</dbReference>
<dbReference type="GO" id="GO:0006790">
    <property type="term" value="P:sulfur compound metabolic process"/>
    <property type="evidence" value="ECO:0007669"/>
    <property type="project" value="InterPro"/>
</dbReference>
<dbReference type="GO" id="GO:0005524">
    <property type="term" value="F:ATP binding"/>
    <property type="evidence" value="ECO:0007669"/>
    <property type="project" value="UniProtKB-KW"/>
</dbReference>
<keyword evidence="2 8" id="KW-0808">Transferase</keyword>
<accession>A0A1I4VZ87</accession>
<organism evidence="8 9">
    <name type="scientific">Algoriella xinjiangensis</name>
    <dbReference type="NCBI Taxonomy" id="684065"/>
    <lineage>
        <taxon>Bacteria</taxon>
        <taxon>Pseudomonadati</taxon>
        <taxon>Bacteroidota</taxon>
        <taxon>Flavobacteriia</taxon>
        <taxon>Flavobacteriales</taxon>
        <taxon>Weeksellaceae</taxon>
        <taxon>Algoriella</taxon>
    </lineage>
</organism>
<dbReference type="NCBIfam" id="TIGR00231">
    <property type="entry name" value="small_GTP"/>
    <property type="match status" value="1"/>
</dbReference>
<dbReference type="EC" id="2.7.7.4" evidence="1"/>
<dbReference type="Pfam" id="PF22594">
    <property type="entry name" value="GTP-eEF1A_C"/>
    <property type="match status" value="1"/>
</dbReference>
<dbReference type="STRING" id="684065.SAMN05421738_10656"/>
<dbReference type="InterPro" id="IPR009001">
    <property type="entry name" value="Transl_elong_EF1A/Init_IF2_C"/>
</dbReference>
<dbReference type="AlphaFoldDB" id="A0A1I4VZ87"/>
<keyword evidence="5" id="KW-0067">ATP-binding</keyword>
<keyword evidence="3 8" id="KW-0548">Nucleotidyltransferase</keyword>
<dbReference type="InterPro" id="IPR054696">
    <property type="entry name" value="GTP-eEF1A_C"/>
</dbReference>
<feature type="domain" description="Tr-type G" evidence="7">
    <location>
        <begin position="1"/>
        <end position="217"/>
    </location>
</feature>
<reference evidence="9" key="1">
    <citation type="submission" date="2016-10" db="EMBL/GenBank/DDBJ databases">
        <authorList>
            <person name="Varghese N."/>
            <person name="Submissions S."/>
        </authorList>
    </citation>
    <scope>NUCLEOTIDE SEQUENCE [LARGE SCALE GENOMIC DNA]</scope>
    <source>
        <strain evidence="9">XJ109</strain>
    </source>
</reference>
<evidence type="ECO:0000313" key="8">
    <source>
        <dbReference type="EMBL" id="SFN06480.1"/>
    </source>
</evidence>
<dbReference type="FunFam" id="3.40.50.300:FF:000119">
    <property type="entry name" value="Sulfate adenylyltransferase subunit 1"/>
    <property type="match status" value="1"/>
</dbReference>
<dbReference type="EMBL" id="FOUZ01000006">
    <property type="protein sequence ID" value="SFN06480.1"/>
    <property type="molecule type" value="Genomic_DNA"/>
</dbReference>
<dbReference type="GO" id="GO:0003924">
    <property type="term" value="F:GTPase activity"/>
    <property type="evidence" value="ECO:0007669"/>
    <property type="project" value="InterPro"/>
</dbReference>
<dbReference type="Gene3D" id="2.40.30.10">
    <property type="entry name" value="Translation factors"/>
    <property type="match status" value="2"/>
</dbReference>
<gene>
    <name evidence="8" type="ORF">SAMN05421738_10656</name>
</gene>
<dbReference type="InterPro" id="IPR009000">
    <property type="entry name" value="Transl_B-barrel_sf"/>
</dbReference>
<dbReference type="OrthoDB" id="9804504at2"/>
<keyword evidence="6" id="KW-0342">GTP-binding</keyword>
<dbReference type="GO" id="GO:0005525">
    <property type="term" value="F:GTP binding"/>
    <property type="evidence" value="ECO:0007669"/>
    <property type="project" value="UniProtKB-KW"/>
</dbReference>
<dbReference type="SUPFAM" id="SSF50465">
    <property type="entry name" value="EF-Tu/eEF-1alpha/eIF2-gamma C-terminal domain"/>
    <property type="match status" value="1"/>
</dbReference>
<dbReference type="CDD" id="cd04095">
    <property type="entry name" value="CysN_NoDQ_III"/>
    <property type="match status" value="1"/>
</dbReference>
<dbReference type="InterPro" id="IPR005225">
    <property type="entry name" value="Small_GTP-bd"/>
</dbReference>
<dbReference type="InterPro" id="IPR000795">
    <property type="entry name" value="T_Tr_GTP-bd_dom"/>
</dbReference>
<dbReference type="InterPro" id="IPR031157">
    <property type="entry name" value="G_TR_CS"/>
</dbReference>
<dbReference type="Pfam" id="PF00009">
    <property type="entry name" value="GTP_EFTU"/>
    <property type="match status" value="1"/>
</dbReference>
<dbReference type="Gene3D" id="3.40.50.300">
    <property type="entry name" value="P-loop containing nucleotide triphosphate hydrolases"/>
    <property type="match status" value="1"/>
</dbReference>
<keyword evidence="4" id="KW-0547">Nucleotide-binding</keyword>
<evidence type="ECO:0000256" key="4">
    <source>
        <dbReference type="ARBA" id="ARBA00022741"/>
    </source>
</evidence>